<dbReference type="InterPro" id="IPR007393">
    <property type="entry name" value="YlxR_dom"/>
</dbReference>
<dbReference type="CDD" id="cd00279">
    <property type="entry name" value="YlxR"/>
    <property type="match status" value="1"/>
</dbReference>
<organism evidence="2 3">
    <name type="scientific">Proteiniborus ethanoligenes</name>
    <dbReference type="NCBI Taxonomy" id="415015"/>
    <lineage>
        <taxon>Bacteria</taxon>
        <taxon>Bacillati</taxon>
        <taxon>Bacillota</taxon>
        <taxon>Clostridia</taxon>
        <taxon>Eubacteriales</taxon>
        <taxon>Proteiniborus</taxon>
    </lineage>
</organism>
<accession>A0A1H3N7R7</accession>
<evidence type="ECO:0000313" key="3">
    <source>
        <dbReference type="Proteomes" id="UP000198625"/>
    </source>
</evidence>
<dbReference type="STRING" id="415015.SAMN05660462_01032"/>
<dbReference type="OrthoDB" id="9813251at2"/>
<dbReference type="Pfam" id="PF04296">
    <property type="entry name" value="YlxR"/>
    <property type="match status" value="1"/>
</dbReference>
<name>A0A1H3N7R7_9FIRM</name>
<dbReference type="InterPro" id="IPR037465">
    <property type="entry name" value="YlxR"/>
</dbReference>
<feature type="domain" description="YlxR" evidence="1">
    <location>
        <begin position="9"/>
        <end position="81"/>
    </location>
</feature>
<dbReference type="SUPFAM" id="SSF64376">
    <property type="entry name" value="YlxR-like"/>
    <property type="match status" value="1"/>
</dbReference>
<dbReference type="NCBIfam" id="NF047356">
    <property type="entry name" value="RNA_bind_RnpM"/>
    <property type="match status" value="1"/>
</dbReference>
<evidence type="ECO:0000259" key="1">
    <source>
        <dbReference type="Pfam" id="PF04296"/>
    </source>
</evidence>
<dbReference type="PANTHER" id="PTHR34215:SF1">
    <property type="entry name" value="YLXR DOMAIN-CONTAINING PROTEIN"/>
    <property type="match status" value="1"/>
</dbReference>
<dbReference type="RefSeq" id="WP_091728133.1">
    <property type="nucleotide sequence ID" value="NZ_FNQE01000009.1"/>
</dbReference>
<protein>
    <recommendedName>
        <fullName evidence="1">YlxR domain-containing protein</fullName>
    </recommendedName>
</protein>
<dbReference type="InterPro" id="IPR035931">
    <property type="entry name" value="YlxR-like_sf"/>
</dbReference>
<gene>
    <name evidence="2" type="ORF">SAMN05660462_01032</name>
</gene>
<dbReference type="AlphaFoldDB" id="A0A1H3N7R7"/>
<sequence>MKVKKIPLRKCIGCSEGKPKRELIRIVKNKDGHIFVDLTGKANGRGAYICKNVECLEKAQKTKRLNKALEVEIPDKVYEDLLKEIR</sequence>
<reference evidence="2 3" key="1">
    <citation type="submission" date="2016-10" db="EMBL/GenBank/DDBJ databases">
        <authorList>
            <person name="de Groot N.N."/>
        </authorList>
    </citation>
    <scope>NUCLEOTIDE SEQUENCE [LARGE SCALE GENOMIC DNA]</scope>
    <source>
        <strain evidence="2 3">DSM 21650</strain>
    </source>
</reference>
<dbReference type="Gene3D" id="3.30.1230.10">
    <property type="entry name" value="YlxR-like"/>
    <property type="match status" value="1"/>
</dbReference>
<keyword evidence="3" id="KW-1185">Reference proteome</keyword>
<proteinExistence type="predicted"/>
<dbReference type="Proteomes" id="UP000198625">
    <property type="component" value="Unassembled WGS sequence"/>
</dbReference>
<evidence type="ECO:0000313" key="2">
    <source>
        <dbReference type="EMBL" id="SDY84515.1"/>
    </source>
</evidence>
<dbReference type="EMBL" id="FNQE01000009">
    <property type="protein sequence ID" value="SDY84515.1"/>
    <property type="molecule type" value="Genomic_DNA"/>
</dbReference>
<dbReference type="PANTHER" id="PTHR34215">
    <property type="entry name" value="BLL0784 PROTEIN"/>
    <property type="match status" value="1"/>
</dbReference>